<protein>
    <submittedName>
        <fullName evidence="1">Phage tail protein</fullName>
    </submittedName>
</protein>
<proteinExistence type="predicted"/>
<keyword evidence="2" id="KW-1185">Reference proteome</keyword>
<dbReference type="SUPFAM" id="SSF88874">
    <property type="entry name" value="Receptor-binding domain of short tail fibre protein gp12"/>
    <property type="match status" value="1"/>
</dbReference>
<comment type="caution">
    <text evidence="1">The sequence shown here is derived from an EMBL/GenBank/DDBJ whole genome shotgun (WGS) entry which is preliminary data.</text>
</comment>
<evidence type="ECO:0000313" key="1">
    <source>
        <dbReference type="EMBL" id="MDV7044572.1"/>
    </source>
</evidence>
<accession>A0ABU4ELX5</accession>
<dbReference type="EMBL" id="JAWLLM010000027">
    <property type="protein sequence ID" value="MDV7044572.1"/>
    <property type="molecule type" value="Genomic_DNA"/>
</dbReference>
<evidence type="ECO:0000313" key="2">
    <source>
        <dbReference type="Proteomes" id="UP001187868"/>
    </source>
</evidence>
<sequence>VLPDLRGEFIRGWDDGRGVDVARELLSWQKGTLTISDPNLASVNVGALIHANNDSANTYKSMGFDVVNKGDYGMLRSSINVEASGAQDLDSNGWQFGYGATRPRNIAFSYIVRAA</sequence>
<reference evidence="1 2" key="1">
    <citation type="submission" date="2023-10" db="EMBL/GenBank/DDBJ databases">
        <title>Clonality and diversity in the soft rot Dickeya solani phytopathogen.</title>
        <authorList>
            <person name="Pedron J."/>
            <person name="Van Gijisegem F."/>
            <person name="Portier P."/>
            <person name="Taghouti G."/>
        </authorList>
    </citation>
    <scope>NUCLEOTIDE SEQUENCE [LARGE SCALE GENOMIC DNA]</scope>
    <source>
        <strain evidence="1 2">FVG2-MFV017-A9</strain>
    </source>
</reference>
<dbReference type="Proteomes" id="UP001187868">
    <property type="component" value="Unassembled WGS sequence"/>
</dbReference>
<name>A0ABU4ELX5_9GAMM</name>
<feature type="non-terminal residue" evidence="1">
    <location>
        <position position="1"/>
    </location>
</feature>
<organism evidence="1 2">
    <name type="scientific">Dickeya solani</name>
    <dbReference type="NCBI Taxonomy" id="1089444"/>
    <lineage>
        <taxon>Bacteria</taxon>
        <taxon>Pseudomonadati</taxon>
        <taxon>Pseudomonadota</taxon>
        <taxon>Gammaproteobacteria</taxon>
        <taxon>Enterobacterales</taxon>
        <taxon>Pectobacteriaceae</taxon>
        <taxon>Dickeya</taxon>
    </lineage>
</organism>
<gene>
    <name evidence="1" type="ORF">RUJ08_20830</name>
</gene>